<feature type="repeat" description="TPR" evidence="3">
    <location>
        <begin position="61"/>
        <end position="94"/>
    </location>
</feature>
<evidence type="ECO:0000256" key="3">
    <source>
        <dbReference type="PROSITE-ProRule" id="PRU00339"/>
    </source>
</evidence>
<proteinExistence type="predicted"/>
<evidence type="ECO:0000256" key="1">
    <source>
        <dbReference type="ARBA" id="ARBA00022737"/>
    </source>
</evidence>
<dbReference type="SUPFAM" id="SSF48452">
    <property type="entry name" value="TPR-like"/>
    <property type="match status" value="1"/>
</dbReference>
<dbReference type="InterPro" id="IPR019734">
    <property type="entry name" value="TPR_rpt"/>
</dbReference>
<accession>A0A3R7YIQ0</accession>
<dbReference type="Gene3D" id="1.25.40.10">
    <property type="entry name" value="Tetratricopeptide repeat domain"/>
    <property type="match status" value="1"/>
</dbReference>
<dbReference type="InterPro" id="IPR011990">
    <property type="entry name" value="TPR-like_helical_dom_sf"/>
</dbReference>
<dbReference type="Pfam" id="PF13181">
    <property type="entry name" value="TPR_8"/>
    <property type="match status" value="1"/>
</dbReference>
<dbReference type="PROSITE" id="PS50293">
    <property type="entry name" value="TPR_REGION"/>
    <property type="match status" value="1"/>
</dbReference>
<dbReference type="PANTHER" id="PTHR44943:SF8">
    <property type="entry name" value="TPR REPEAT-CONTAINING PROTEIN MJ0263"/>
    <property type="match status" value="1"/>
</dbReference>
<comment type="caution">
    <text evidence="4">The sequence shown here is derived from an EMBL/GenBank/DDBJ whole genome shotgun (WGS) entry which is preliminary data.</text>
</comment>
<dbReference type="PANTHER" id="PTHR44943">
    <property type="entry name" value="CELLULOSE SYNTHASE OPERON PROTEIN C"/>
    <property type="match status" value="1"/>
</dbReference>
<dbReference type="Pfam" id="PF14559">
    <property type="entry name" value="TPR_19"/>
    <property type="match status" value="1"/>
</dbReference>
<feature type="non-terminal residue" evidence="4">
    <location>
        <position position="1"/>
    </location>
</feature>
<name>A0A3R7YIQ0_9EURY</name>
<dbReference type="PROSITE" id="PS50005">
    <property type="entry name" value="TPR"/>
    <property type="match status" value="2"/>
</dbReference>
<evidence type="ECO:0000256" key="2">
    <source>
        <dbReference type="ARBA" id="ARBA00022803"/>
    </source>
</evidence>
<protein>
    <submittedName>
        <fullName evidence="4">Tetratricopeptide repeat protein</fullName>
    </submittedName>
</protein>
<evidence type="ECO:0000313" key="5">
    <source>
        <dbReference type="Proteomes" id="UP000284763"/>
    </source>
</evidence>
<dbReference type="Proteomes" id="UP000284763">
    <property type="component" value="Unassembled WGS sequence"/>
</dbReference>
<dbReference type="SMART" id="SM00028">
    <property type="entry name" value="TPR"/>
    <property type="match status" value="3"/>
</dbReference>
<dbReference type="InterPro" id="IPR051685">
    <property type="entry name" value="Ycf3/AcsC/BcsC/TPR_MFPF"/>
</dbReference>
<gene>
    <name evidence="4" type="ORF">D5R95_04190</name>
</gene>
<dbReference type="AlphaFoldDB" id="A0A3R7YIQ0"/>
<keyword evidence="2 3" id="KW-0802">TPR repeat</keyword>
<feature type="repeat" description="TPR" evidence="3">
    <location>
        <begin position="1"/>
        <end position="26"/>
    </location>
</feature>
<keyword evidence="1" id="KW-0677">Repeat</keyword>
<sequence>YALQKLKEYDEALSYFEKSLEIKPKNIKAITKKAYTLARLYRFEEALDEIEVAIELNHFNSRSWYYRGVINFLAENFETAKSDFEQSLRIKPKVARVQSCLDKANAEIEALNSDEHIEELVKNCSDKWSL</sequence>
<organism evidence="4 5">
    <name type="scientific">Methanosalsum natronophilum</name>
    <dbReference type="NCBI Taxonomy" id="768733"/>
    <lineage>
        <taxon>Archaea</taxon>
        <taxon>Methanobacteriati</taxon>
        <taxon>Methanobacteriota</taxon>
        <taxon>Stenosarchaea group</taxon>
        <taxon>Methanomicrobia</taxon>
        <taxon>Methanosarcinales</taxon>
        <taxon>Methanosarcinaceae</taxon>
        <taxon>Methanosalsum</taxon>
    </lineage>
</organism>
<dbReference type="EMBL" id="QZAB01000274">
    <property type="protein sequence ID" value="RQD86004.1"/>
    <property type="molecule type" value="Genomic_DNA"/>
</dbReference>
<evidence type="ECO:0000313" key="4">
    <source>
        <dbReference type="EMBL" id="RQD86004.1"/>
    </source>
</evidence>
<reference evidence="4 5" key="1">
    <citation type="submission" date="2018-08" db="EMBL/GenBank/DDBJ databases">
        <title>The metabolism and importance of syntrophic acetate oxidation coupled to methane or sulfide production in haloalkaline environments.</title>
        <authorList>
            <person name="Timmers P.H.A."/>
            <person name="Vavourakis C.D."/>
            <person name="Sorokin D.Y."/>
            <person name="Sinninghe Damste J.S."/>
            <person name="Muyzer G."/>
            <person name="Stams A.J.M."/>
            <person name="Plugge C.M."/>
        </authorList>
    </citation>
    <scope>NUCLEOTIDE SEQUENCE [LARGE SCALE GENOMIC DNA]</scope>
    <source>
        <strain evidence="4">MSAO_Arc3</strain>
    </source>
</reference>